<name>A0A839Z8E9_9HYPH</name>
<keyword evidence="1" id="KW-0472">Membrane</keyword>
<evidence type="ECO:0000313" key="2">
    <source>
        <dbReference type="EMBL" id="MBB3770976.1"/>
    </source>
</evidence>
<accession>A0A839Z8E9</accession>
<evidence type="ECO:0000313" key="3">
    <source>
        <dbReference type="Proteomes" id="UP000533469"/>
    </source>
</evidence>
<dbReference type="EMBL" id="JACICD010000002">
    <property type="protein sequence ID" value="MBB3770976.1"/>
    <property type="molecule type" value="Genomic_DNA"/>
</dbReference>
<comment type="caution">
    <text evidence="2">The sequence shown here is derived from an EMBL/GenBank/DDBJ whole genome shotgun (WGS) entry which is preliminary data.</text>
</comment>
<evidence type="ECO:0000256" key="1">
    <source>
        <dbReference type="SAM" id="Phobius"/>
    </source>
</evidence>
<dbReference type="RefSeq" id="WP_183189120.1">
    <property type="nucleotide sequence ID" value="NZ_JACICD010000002.1"/>
</dbReference>
<gene>
    <name evidence="2" type="ORF">FHS55_001571</name>
</gene>
<proteinExistence type="predicted"/>
<feature type="transmembrane region" description="Helical" evidence="1">
    <location>
        <begin position="288"/>
        <end position="305"/>
    </location>
</feature>
<protein>
    <submittedName>
        <fullName evidence="2">Uncharacterized protein</fullName>
    </submittedName>
</protein>
<dbReference type="AlphaFoldDB" id="A0A839Z8E9"/>
<sequence length="307" mass="34771">MHFHIERRLRFHTQPDYGGLYSWAINEVDADGKVIGTDQIPWNWGLHFSASLCVFRDEIEIKQKWQEDEGYSATAEVAQRRILRIQLRPGHPYDEGNFHRHTSFSMFGTERPIKKFQLDIEQLSNEAEPERCVAWGSVSYTTEVDFREDTVEDCIVFSLFVKKETFARYEFSIASRAVDEMVFSVRWVDGFYSDWSPSISTRSVKVLTRGEEHAIQLPLGLDFDLPRLGAVGEANLYLSRRLELVKRVGEADDESGDDGGTAVAALAPSVESAPDPVALQAIASLRKAAWLIVALLALIFLALLSKR</sequence>
<organism evidence="2 3">
    <name type="scientific">Ancylobacter tetraedralis</name>
    <dbReference type="NCBI Taxonomy" id="217068"/>
    <lineage>
        <taxon>Bacteria</taxon>
        <taxon>Pseudomonadati</taxon>
        <taxon>Pseudomonadota</taxon>
        <taxon>Alphaproteobacteria</taxon>
        <taxon>Hyphomicrobiales</taxon>
        <taxon>Xanthobacteraceae</taxon>
        <taxon>Ancylobacter</taxon>
    </lineage>
</organism>
<reference evidence="2 3" key="1">
    <citation type="submission" date="2020-08" db="EMBL/GenBank/DDBJ databases">
        <title>Genomic Encyclopedia of Type Strains, Phase IV (KMG-IV): sequencing the most valuable type-strain genomes for metagenomic binning, comparative biology and taxonomic classification.</title>
        <authorList>
            <person name="Goeker M."/>
        </authorList>
    </citation>
    <scope>NUCLEOTIDE SEQUENCE [LARGE SCALE GENOMIC DNA]</scope>
    <source>
        <strain evidence="2 3">DSM 5895</strain>
    </source>
</reference>
<keyword evidence="1" id="KW-0812">Transmembrane</keyword>
<keyword evidence="1" id="KW-1133">Transmembrane helix</keyword>
<keyword evidence="3" id="KW-1185">Reference proteome</keyword>
<dbReference type="Proteomes" id="UP000533469">
    <property type="component" value="Unassembled WGS sequence"/>
</dbReference>